<dbReference type="CDD" id="cd00593">
    <property type="entry name" value="RIBOc"/>
    <property type="match status" value="1"/>
</dbReference>
<keyword evidence="19" id="KW-1185">Reference proteome</keyword>
<reference evidence="18 19" key="1">
    <citation type="submission" date="2015-11" db="EMBL/GenBank/DDBJ databases">
        <title>Genomic analysis of 38 Legionella species identifies large and diverse effector repertoires.</title>
        <authorList>
            <person name="Burstein D."/>
            <person name="Amaro F."/>
            <person name="Zusman T."/>
            <person name="Lifshitz Z."/>
            <person name="Cohen O."/>
            <person name="Gilbert J.A."/>
            <person name="Pupko T."/>
            <person name="Shuman H.A."/>
            <person name="Segal G."/>
        </authorList>
    </citation>
    <scope>NUCLEOTIDE SEQUENCE [LARGE SCALE GENOMIC DNA]</scope>
    <source>
        <strain evidence="18 19">IMVS3376</strain>
    </source>
</reference>
<sequence>MKVDLERLCRRLNYQFKNVAYLKQALTHCSVGSENYERFEFLGDSILSFVIANELFHRFPMQSEGQLSRLRSFLVRGEMLVELAKEIDIGDFLFLGQGELKSGGFRRASILSDAMEAVFAAIFLDGGIESSKEVILRLYHSRLEDPNLNDCLKDAKTQLQEYLQAEKIALPEYTLTKVEGDEHNQIFYITCAVNGAKQKTFGQGSNRRKAEQLAAKLMLEILRSGH</sequence>
<dbReference type="OrthoDB" id="9805026at2"/>
<dbReference type="Pfam" id="PF14622">
    <property type="entry name" value="Ribonucleas_3_3"/>
    <property type="match status" value="1"/>
</dbReference>
<dbReference type="PATRIC" id="fig|947033.5.peg.1142"/>
<evidence type="ECO:0000256" key="5">
    <source>
        <dbReference type="ARBA" id="ARBA00022490"/>
    </source>
</evidence>
<dbReference type="PROSITE" id="PS50142">
    <property type="entry name" value="RNASE_3_2"/>
    <property type="match status" value="1"/>
</dbReference>
<dbReference type="PANTHER" id="PTHR11207:SF0">
    <property type="entry name" value="RIBONUCLEASE 3"/>
    <property type="match status" value="1"/>
</dbReference>
<keyword evidence="6 15" id="KW-0698">rRNA processing</keyword>
<evidence type="ECO:0000256" key="10">
    <source>
        <dbReference type="ARBA" id="ARBA00022723"/>
    </source>
</evidence>
<dbReference type="GO" id="GO:0019843">
    <property type="term" value="F:rRNA binding"/>
    <property type="evidence" value="ECO:0007669"/>
    <property type="project" value="UniProtKB-KW"/>
</dbReference>
<evidence type="ECO:0000256" key="6">
    <source>
        <dbReference type="ARBA" id="ARBA00022552"/>
    </source>
</evidence>
<dbReference type="Pfam" id="PF00035">
    <property type="entry name" value="dsrm"/>
    <property type="match status" value="1"/>
</dbReference>
<evidence type="ECO:0000256" key="8">
    <source>
        <dbReference type="ARBA" id="ARBA00022694"/>
    </source>
</evidence>
<dbReference type="SMART" id="SM00535">
    <property type="entry name" value="RIBOc"/>
    <property type="match status" value="1"/>
</dbReference>
<dbReference type="STRING" id="947033.Lste_1070"/>
<evidence type="ECO:0000256" key="7">
    <source>
        <dbReference type="ARBA" id="ARBA00022664"/>
    </source>
</evidence>
<dbReference type="GO" id="GO:0004525">
    <property type="term" value="F:ribonuclease III activity"/>
    <property type="evidence" value="ECO:0007669"/>
    <property type="project" value="UniProtKB-UniRule"/>
</dbReference>
<comment type="cofactor">
    <cofactor evidence="15">
        <name>Mg(2+)</name>
        <dbReference type="ChEBI" id="CHEBI:18420"/>
    </cofactor>
</comment>
<keyword evidence="12 15" id="KW-0378">Hydrolase</keyword>
<comment type="similarity">
    <text evidence="3">Belongs to the ribonuclease III family.</text>
</comment>
<dbReference type="GO" id="GO:0046872">
    <property type="term" value="F:metal ion binding"/>
    <property type="evidence" value="ECO:0007669"/>
    <property type="project" value="UniProtKB-KW"/>
</dbReference>
<dbReference type="Gene3D" id="3.30.160.20">
    <property type="match status" value="1"/>
</dbReference>
<feature type="binding site" evidence="15">
    <location>
        <position position="40"/>
    </location>
    <ligand>
        <name>Mg(2+)</name>
        <dbReference type="ChEBI" id="CHEBI:18420"/>
    </ligand>
</feature>
<gene>
    <name evidence="15 18" type="primary">rnc</name>
    <name evidence="18" type="ORF">Lste_1070</name>
</gene>
<dbReference type="EMBL" id="LNYY01000019">
    <property type="protein sequence ID" value="KTD67912.1"/>
    <property type="molecule type" value="Genomic_DNA"/>
</dbReference>
<keyword evidence="9 15" id="KW-0540">Nuclease</keyword>
<dbReference type="Gene3D" id="1.10.1520.10">
    <property type="entry name" value="Ribonuclease III domain"/>
    <property type="match status" value="1"/>
</dbReference>
<dbReference type="FunFam" id="1.10.1520.10:FF:000001">
    <property type="entry name" value="Ribonuclease 3"/>
    <property type="match status" value="1"/>
</dbReference>
<keyword evidence="5 15" id="KW-0963">Cytoplasm</keyword>
<dbReference type="FunFam" id="3.30.160.20:FF:000003">
    <property type="entry name" value="Ribonuclease 3"/>
    <property type="match status" value="1"/>
</dbReference>
<comment type="function">
    <text evidence="15">Digests double-stranded RNA. Involved in the processing of primary rRNA transcript to yield the immediate precursors to the large and small rRNAs (23S and 16S). Processes some mRNAs, and tRNAs when they are encoded in the rRNA operon. Processes pre-crRNA and tracrRNA of type II CRISPR loci if present in the organism.</text>
</comment>
<evidence type="ECO:0000313" key="18">
    <source>
        <dbReference type="EMBL" id="KTD67912.1"/>
    </source>
</evidence>
<proteinExistence type="inferred from homology"/>
<evidence type="ECO:0000256" key="11">
    <source>
        <dbReference type="ARBA" id="ARBA00022759"/>
    </source>
</evidence>
<dbReference type="GO" id="GO:0006397">
    <property type="term" value="P:mRNA processing"/>
    <property type="evidence" value="ECO:0007669"/>
    <property type="project" value="UniProtKB-UniRule"/>
</dbReference>
<dbReference type="SUPFAM" id="SSF69065">
    <property type="entry name" value="RNase III domain-like"/>
    <property type="match status" value="1"/>
</dbReference>
<comment type="subcellular location">
    <subcellularLocation>
        <location evidence="2 15">Cytoplasm</location>
    </subcellularLocation>
</comment>
<evidence type="ECO:0000256" key="15">
    <source>
        <dbReference type="HAMAP-Rule" id="MF_00104"/>
    </source>
</evidence>
<dbReference type="InterPro" id="IPR011907">
    <property type="entry name" value="RNase_III"/>
</dbReference>
<dbReference type="HAMAP" id="MF_00104">
    <property type="entry name" value="RNase_III"/>
    <property type="match status" value="1"/>
</dbReference>
<dbReference type="NCBIfam" id="TIGR02191">
    <property type="entry name" value="RNaseIII"/>
    <property type="match status" value="1"/>
</dbReference>
<evidence type="ECO:0000256" key="12">
    <source>
        <dbReference type="ARBA" id="ARBA00022801"/>
    </source>
</evidence>
<evidence type="ECO:0000259" key="16">
    <source>
        <dbReference type="PROSITE" id="PS50137"/>
    </source>
</evidence>
<evidence type="ECO:0000256" key="2">
    <source>
        <dbReference type="ARBA" id="ARBA00004496"/>
    </source>
</evidence>
<feature type="binding site" evidence="15">
    <location>
        <position position="113"/>
    </location>
    <ligand>
        <name>Mg(2+)</name>
        <dbReference type="ChEBI" id="CHEBI:18420"/>
    </ligand>
</feature>
<feature type="domain" description="DRBM" evidence="16">
    <location>
        <begin position="154"/>
        <end position="224"/>
    </location>
</feature>
<evidence type="ECO:0000256" key="14">
    <source>
        <dbReference type="ARBA" id="ARBA00022884"/>
    </source>
</evidence>
<comment type="catalytic activity">
    <reaction evidence="1 15">
        <text>Endonucleolytic cleavage to 5'-phosphomonoester.</text>
        <dbReference type="EC" id="3.1.26.3"/>
    </reaction>
</comment>
<dbReference type="InterPro" id="IPR000999">
    <property type="entry name" value="RNase_III_dom"/>
</dbReference>
<dbReference type="GO" id="GO:0008033">
    <property type="term" value="P:tRNA processing"/>
    <property type="evidence" value="ECO:0007669"/>
    <property type="project" value="UniProtKB-KW"/>
</dbReference>
<dbReference type="InterPro" id="IPR014720">
    <property type="entry name" value="dsRBD_dom"/>
</dbReference>
<dbReference type="GO" id="GO:0010468">
    <property type="term" value="P:regulation of gene expression"/>
    <property type="evidence" value="ECO:0007669"/>
    <property type="project" value="TreeGrafter"/>
</dbReference>
<keyword evidence="8 15" id="KW-0819">tRNA processing</keyword>
<dbReference type="PANTHER" id="PTHR11207">
    <property type="entry name" value="RIBONUCLEASE III"/>
    <property type="match status" value="1"/>
</dbReference>
<feature type="binding site" evidence="15">
    <location>
        <position position="116"/>
    </location>
    <ligand>
        <name>Mg(2+)</name>
        <dbReference type="ChEBI" id="CHEBI:18420"/>
    </ligand>
</feature>
<comment type="subunit">
    <text evidence="4 15">Homodimer.</text>
</comment>
<dbReference type="RefSeq" id="WP_058510050.1">
    <property type="nucleotide sequence ID" value="NZ_DAIOMV010000015.1"/>
</dbReference>
<dbReference type="GO" id="GO:0003725">
    <property type="term" value="F:double-stranded RNA binding"/>
    <property type="evidence" value="ECO:0007669"/>
    <property type="project" value="TreeGrafter"/>
</dbReference>
<keyword evidence="13 15" id="KW-0460">Magnesium</keyword>
<dbReference type="SMART" id="SM00358">
    <property type="entry name" value="DSRM"/>
    <property type="match status" value="1"/>
</dbReference>
<keyword evidence="7 15" id="KW-0507">mRNA processing</keyword>
<evidence type="ECO:0000313" key="19">
    <source>
        <dbReference type="Proteomes" id="UP000054926"/>
    </source>
</evidence>
<protein>
    <recommendedName>
        <fullName evidence="15">Ribonuclease 3</fullName>
        <ecNumber evidence="15">3.1.26.3</ecNumber>
    </recommendedName>
    <alternativeName>
        <fullName evidence="15">Ribonuclease III</fullName>
        <shortName evidence="15">RNase III</shortName>
    </alternativeName>
</protein>
<dbReference type="GO" id="GO:0006364">
    <property type="term" value="P:rRNA processing"/>
    <property type="evidence" value="ECO:0007669"/>
    <property type="project" value="UniProtKB-UniRule"/>
</dbReference>
<dbReference type="CDD" id="cd10845">
    <property type="entry name" value="DSRM_RNAse_III_family"/>
    <property type="match status" value="1"/>
</dbReference>
<comment type="caution">
    <text evidence="18">The sequence shown here is derived from an EMBL/GenBank/DDBJ whole genome shotgun (WGS) entry which is preliminary data.</text>
</comment>
<evidence type="ECO:0000256" key="13">
    <source>
        <dbReference type="ARBA" id="ARBA00022842"/>
    </source>
</evidence>
<evidence type="ECO:0000256" key="4">
    <source>
        <dbReference type="ARBA" id="ARBA00011738"/>
    </source>
</evidence>
<dbReference type="Proteomes" id="UP000054926">
    <property type="component" value="Unassembled WGS sequence"/>
</dbReference>
<keyword evidence="11 15" id="KW-0255">Endonuclease</keyword>
<dbReference type="GO" id="GO:0005737">
    <property type="term" value="C:cytoplasm"/>
    <property type="evidence" value="ECO:0007669"/>
    <property type="project" value="UniProtKB-SubCell"/>
</dbReference>
<dbReference type="PROSITE" id="PS00517">
    <property type="entry name" value="RNASE_3_1"/>
    <property type="match status" value="1"/>
</dbReference>
<dbReference type="AlphaFoldDB" id="A0A0W0ZFZ7"/>
<keyword evidence="15" id="KW-0699">rRNA-binding</keyword>
<evidence type="ECO:0000256" key="3">
    <source>
        <dbReference type="ARBA" id="ARBA00010183"/>
    </source>
</evidence>
<dbReference type="GO" id="GO:0042802">
    <property type="term" value="F:identical protein binding"/>
    <property type="evidence" value="ECO:0007669"/>
    <property type="project" value="UniProtKB-ARBA"/>
</dbReference>
<name>A0A0W0ZFZ7_9GAMM</name>
<dbReference type="EC" id="3.1.26.3" evidence="15"/>
<keyword evidence="10 15" id="KW-0479">Metal-binding</keyword>
<evidence type="ECO:0000259" key="17">
    <source>
        <dbReference type="PROSITE" id="PS50142"/>
    </source>
</evidence>
<dbReference type="SUPFAM" id="SSF54768">
    <property type="entry name" value="dsRNA-binding domain-like"/>
    <property type="match status" value="1"/>
</dbReference>
<feature type="active site" evidence="15">
    <location>
        <position position="116"/>
    </location>
</feature>
<feature type="active site" evidence="15">
    <location>
        <position position="44"/>
    </location>
</feature>
<accession>A0A0W0ZFZ7</accession>
<keyword evidence="14 15" id="KW-0694">RNA-binding</keyword>
<organism evidence="18 19">
    <name type="scientific">Legionella steelei</name>
    <dbReference type="NCBI Taxonomy" id="947033"/>
    <lineage>
        <taxon>Bacteria</taxon>
        <taxon>Pseudomonadati</taxon>
        <taxon>Pseudomonadota</taxon>
        <taxon>Gammaproteobacteria</taxon>
        <taxon>Legionellales</taxon>
        <taxon>Legionellaceae</taxon>
        <taxon>Legionella</taxon>
    </lineage>
</organism>
<dbReference type="PROSITE" id="PS50137">
    <property type="entry name" value="DS_RBD"/>
    <property type="match status" value="1"/>
</dbReference>
<evidence type="ECO:0000256" key="9">
    <source>
        <dbReference type="ARBA" id="ARBA00022722"/>
    </source>
</evidence>
<dbReference type="InterPro" id="IPR036389">
    <property type="entry name" value="RNase_III_sf"/>
</dbReference>
<feature type="domain" description="RNase III" evidence="17">
    <location>
        <begin position="5"/>
        <end position="127"/>
    </location>
</feature>
<evidence type="ECO:0000256" key="1">
    <source>
        <dbReference type="ARBA" id="ARBA00000109"/>
    </source>
</evidence>